<reference evidence="3" key="1">
    <citation type="journal article" date="2019" name="Int. J. Syst. Evol. Microbiol.">
        <title>The Global Catalogue of Microorganisms (GCM) 10K type strain sequencing project: providing services to taxonomists for standard genome sequencing and annotation.</title>
        <authorList>
            <consortium name="The Broad Institute Genomics Platform"/>
            <consortium name="The Broad Institute Genome Sequencing Center for Infectious Disease"/>
            <person name="Wu L."/>
            <person name="Ma J."/>
        </authorList>
    </citation>
    <scope>NUCLEOTIDE SEQUENCE [LARGE SCALE GENOMIC DNA]</scope>
    <source>
        <strain evidence="3">JCM 9373</strain>
    </source>
</reference>
<dbReference type="Gene3D" id="2.120.10.30">
    <property type="entry name" value="TolB, C-terminal domain"/>
    <property type="match status" value="1"/>
</dbReference>
<protein>
    <submittedName>
        <fullName evidence="2">Uncharacterized protein</fullName>
    </submittedName>
</protein>
<dbReference type="InterPro" id="IPR006311">
    <property type="entry name" value="TAT_signal"/>
</dbReference>
<proteinExistence type="predicted"/>
<dbReference type="SUPFAM" id="SSF82171">
    <property type="entry name" value="DPP6 N-terminal domain-like"/>
    <property type="match status" value="1"/>
</dbReference>
<comment type="caution">
    <text evidence="2">The sequence shown here is derived from an EMBL/GenBank/DDBJ whole genome shotgun (WGS) entry which is preliminary data.</text>
</comment>
<keyword evidence="1" id="KW-0732">Signal</keyword>
<gene>
    <name evidence="2" type="ORF">GCM10010466_63540</name>
</gene>
<evidence type="ECO:0000313" key="2">
    <source>
        <dbReference type="EMBL" id="GAA3163880.1"/>
    </source>
</evidence>
<dbReference type="Proteomes" id="UP001500320">
    <property type="component" value="Unassembled WGS sequence"/>
</dbReference>
<name>A0ABP6P0Z1_9ACTN</name>
<accession>A0ABP6P0Z1</accession>
<feature type="chain" id="PRO_5047477136" evidence="1">
    <location>
        <begin position="39"/>
        <end position="333"/>
    </location>
</feature>
<dbReference type="PROSITE" id="PS51318">
    <property type="entry name" value="TAT"/>
    <property type="match status" value="1"/>
</dbReference>
<evidence type="ECO:0000313" key="3">
    <source>
        <dbReference type="Proteomes" id="UP001500320"/>
    </source>
</evidence>
<sequence>MPMTRPLTRPATRGIRPLLRGAAVAAALTAAAPLAAHAAVPGGPAAHTAAPADIRLPGTSATVREDTADPARVTAYSLKGAVYLRRGGAFVKRPGDAEITVAPKGARALAVPASYDAGHDSVVLLDVATGRGTRIRTVRKPLVANSARWSRTADKAVLTVRRKAGTRWETTGFVIVDATARTARQVSPQGLDGSAVFHWSPDGTEVVAGYRGGTRFYGLDGSIRRTLAGTGVPIGGEDAFSPSGRRLATWCPAARTEHVCVWERATGRPAARLAVRPESMWGWWDERRLVAVLASGGAHRAVLVDLKGTPVRTLAAFSAADWEKKIYLSYTRK</sequence>
<organism evidence="2 3">
    <name type="scientific">Planomonospora alba</name>
    <dbReference type="NCBI Taxonomy" id="161354"/>
    <lineage>
        <taxon>Bacteria</taxon>
        <taxon>Bacillati</taxon>
        <taxon>Actinomycetota</taxon>
        <taxon>Actinomycetes</taxon>
        <taxon>Streptosporangiales</taxon>
        <taxon>Streptosporangiaceae</taxon>
        <taxon>Planomonospora</taxon>
    </lineage>
</organism>
<keyword evidence="3" id="KW-1185">Reference proteome</keyword>
<dbReference type="InterPro" id="IPR011042">
    <property type="entry name" value="6-blade_b-propeller_TolB-like"/>
</dbReference>
<feature type="signal peptide" evidence="1">
    <location>
        <begin position="1"/>
        <end position="38"/>
    </location>
</feature>
<dbReference type="EMBL" id="BAAAUT010000082">
    <property type="protein sequence ID" value="GAA3163880.1"/>
    <property type="molecule type" value="Genomic_DNA"/>
</dbReference>
<evidence type="ECO:0000256" key="1">
    <source>
        <dbReference type="SAM" id="SignalP"/>
    </source>
</evidence>